<name>A0A3M0K1E6_HIRRU</name>
<feature type="compositionally biased region" description="Low complexity" evidence="1">
    <location>
        <begin position="1"/>
        <end position="20"/>
    </location>
</feature>
<sequence>MRKAAEPGASPAESPEPQAAWLGALGPQQQSPEAWSLRAEPGSDEEASDGDSPWDSSSDPDMSQGEYGSDTDTELPPGAESGAREPSQWEAAIITSSTANNRLSPVMEEDEELQLVRWRGPAPPAPRAQR</sequence>
<accession>A0A3M0K1E6</accession>
<evidence type="ECO:0000313" key="2">
    <source>
        <dbReference type="EMBL" id="RMC06141.1"/>
    </source>
</evidence>
<dbReference type="Proteomes" id="UP000269221">
    <property type="component" value="Unassembled WGS sequence"/>
</dbReference>
<organism evidence="2 3">
    <name type="scientific">Hirundo rustica rustica</name>
    <dbReference type="NCBI Taxonomy" id="333673"/>
    <lineage>
        <taxon>Eukaryota</taxon>
        <taxon>Metazoa</taxon>
        <taxon>Chordata</taxon>
        <taxon>Craniata</taxon>
        <taxon>Vertebrata</taxon>
        <taxon>Euteleostomi</taxon>
        <taxon>Archelosauria</taxon>
        <taxon>Archosauria</taxon>
        <taxon>Dinosauria</taxon>
        <taxon>Saurischia</taxon>
        <taxon>Theropoda</taxon>
        <taxon>Coelurosauria</taxon>
        <taxon>Aves</taxon>
        <taxon>Neognathae</taxon>
        <taxon>Neoaves</taxon>
        <taxon>Telluraves</taxon>
        <taxon>Australaves</taxon>
        <taxon>Passeriformes</taxon>
        <taxon>Sylvioidea</taxon>
        <taxon>Hirundinidae</taxon>
        <taxon>Hirundo</taxon>
    </lineage>
</organism>
<gene>
    <name evidence="2" type="ORF">DUI87_15571</name>
</gene>
<reference evidence="2 3" key="1">
    <citation type="submission" date="2018-07" db="EMBL/GenBank/DDBJ databases">
        <title>A high quality draft genome assembly of the barn swallow (H. rustica rustica).</title>
        <authorList>
            <person name="Formenti G."/>
            <person name="Chiara M."/>
            <person name="Poveda L."/>
            <person name="Francoijs K.-J."/>
            <person name="Bonisoli-Alquati A."/>
            <person name="Canova L."/>
            <person name="Gianfranceschi L."/>
            <person name="Horner D.S."/>
            <person name="Saino N."/>
        </authorList>
    </citation>
    <scope>NUCLEOTIDE SEQUENCE [LARGE SCALE GENOMIC DNA]</scope>
    <source>
        <strain evidence="2">Chelidonia</strain>
        <tissue evidence="2">Blood</tissue>
    </source>
</reference>
<proteinExistence type="predicted"/>
<protein>
    <submittedName>
        <fullName evidence="2">Uncharacterized protein</fullName>
    </submittedName>
</protein>
<evidence type="ECO:0000256" key="1">
    <source>
        <dbReference type="SAM" id="MobiDB-lite"/>
    </source>
</evidence>
<comment type="caution">
    <text evidence="2">The sequence shown here is derived from an EMBL/GenBank/DDBJ whole genome shotgun (WGS) entry which is preliminary data.</text>
</comment>
<feature type="compositionally biased region" description="Polar residues" evidence="1">
    <location>
        <begin position="94"/>
        <end position="103"/>
    </location>
</feature>
<feature type="compositionally biased region" description="Pro residues" evidence="1">
    <location>
        <begin position="121"/>
        <end position="130"/>
    </location>
</feature>
<dbReference type="EMBL" id="QRBI01000120">
    <property type="protein sequence ID" value="RMC06141.1"/>
    <property type="molecule type" value="Genomic_DNA"/>
</dbReference>
<evidence type="ECO:0000313" key="3">
    <source>
        <dbReference type="Proteomes" id="UP000269221"/>
    </source>
</evidence>
<feature type="compositionally biased region" description="Low complexity" evidence="1">
    <location>
        <begin position="50"/>
        <end position="61"/>
    </location>
</feature>
<dbReference type="AlphaFoldDB" id="A0A3M0K1E6"/>
<feature type="region of interest" description="Disordered" evidence="1">
    <location>
        <begin position="1"/>
        <end position="130"/>
    </location>
</feature>
<keyword evidence="3" id="KW-1185">Reference proteome</keyword>